<keyword evidence="5" id="KW-0963">Cytoplasm</keyword>
<dbReference type="SUPFAM" id="SSF48452">
    <property type="entry name" value="TPR-like"/>
    <property type="match status" value="1"/>
</dbReference>
<gene>
    <name evidence="11" type="ORF">HGRIS_001759</name>
</gene>
<feature type="region of interest" description="Disordered" evidence="9">
    <location>
        <begin position="1"/>
        <end position="32"/>
    </location>
</feature>
<feature type="compositionally biased region" description="Polar residues" evidence="9">
    <location>
        <begin position="1"/>
        <end position="12"/>
    </location>
</feature>
<keyword evidence="6" id="KW-0256">Endoplasmic reticulum</keyword>
<organism evidence="11 12">
    <name type="scientific">Hohenbuehelia grisea</name>
    <dbReference type="NCBI Taxonomy" id="104357"/>
    <lineage>
        <taxon>Eukaryota</taxon>
        <taxon>Fungi</taxon>
        <taxon>Dikarya</taxon>
        <taxon>Basidiomycota</taxon>
        <taxon>Agaricomycotina</taxon>
        <taxon>Agaricomycetes</taxon>
        <taxon>Agaricomycetidae</taxon>
        <taxon>Agaricales</taxon>
        <taxon>Pleurotineae</taxon>
        <taxon>Pleurotaceae</taxon>
        <taxon>Hohenbuehelia</taxon>
    </lineage>
</organism>
<comment type="similarity">
    <text evidence="3">Belongs to the SRP72 family.</text>
</comment>
<dbReference type="Pfam" id="PF08492">
    <property type="entry name" value="SRP72"/>
    <property type="match status" value="1"/>
</dbReference>
<protein>
    <recommendedName>
        <fullName evidence="4">Signal recognition particle subunit SRP72</fullName>
    </recommendedName>
</protein>
<evidence type="ECO:0000313" key="11">
    <source>
        <dbReference type="EMBL" id="KAL0955521.1"/>
    </source>
</evidence>
<keyword evidence="12" id="KW-1185">Reference proteome</keyword>
<reference evidence="12" key="1">
    <citation type="submission" date="2024-06" db="EMBL/GenBank/DDBJ databases">
        <title>Multi-omics analyses provide insights into the biosynthesis of the anticancer antibiotic pleurotin in Hohenbuehelia grisea.</title>
        <authorList>
            <person name="Weaver J.A."/>
            <person name="Alberti F."/>
        </authorList>
    </citation>
    <scope>NUCLEOTIDE SEQUENCE [LARGE SCALE GENOMIC DNA]</scope>
    <source>
        <strain evidence="12">T-177</strain>
    </source>
</reference>
<proteinExistence type="inferred from homology"/>
<name>A0ABR3JJ05_9AGAR</name>
<dbReference type="InterPro" id="IPR013699">
    <property type="entry name" value="Signal_recog_part_SRP72_RNA-bd"/>
</dbReference>
<dbReference type="InterPro" id="IPR026270">
    <property type="entry name" value="SRP72"/>
</dbReference>
<evidence type="ECO:0000259" key="10">
    <source>
        <dbReference type="Pfam" id="PF08492"/>
    </source>
</evidence>
<evidence type="ECO:0000256" key="8">
    <source>
        <dbReference type="ARBA" id="ARBA00023274"/>
    </source>
</evidence>
<dbReference type="Proteomes" id="UP001556367">
    <property type="component" value="Unassembled WGS sequence"/>
</dbReference>
<accession>A0ABR3JJ05</accession>
<dbReference type="InterPro" id="IPR031545">
    <property type="entry name" value="SRP72_TPR-like"/>
</dbReference>
<dbReference type="PANTHER" id="PTHR14094">
    <property type="entry name" value="SIGNAL RECOGNITION PARTICLE 72"/>
    <property type="match status" value="1"/>
</dbReference>
<evidence type="ECO:0000313" key="12">
    <source>
        <dbReference type="Proteomes" id="UP001556367"/>
    </source>
</evidence>
<evidence type="ECO:0000256" key="6">
    <source>
        <dbReference type="ARBA" id="ARBA00022824"/>
    </source>
</evidence>
<dbReference type="Pfam" id="PF17004">
    <property type="entry name" value="SRP_TPR_like"/>
    <property type="match status" value="1"/>
</dbReference>
<keyword evidence="8" id="KW-0687">Ribonucleoprotein</keyword>
<feature type="compositionally biased region" description="Low complexity" evidence="9">
    <location>
        <begin position="292"/>
        <end position="308"/>
    </location>
</feature>
<evidence type="ECO:0000256" key="7">
    <source>
        <dbReference type="ARBA" id="ARBA00023135"/>
    </source>
</evidence>
<evidence type="ECO:0000256" key="9">
    <source>
        <dbReference type="SAM" id="MobiDB-lite"/>
    </source>
</evidence>
<dbReference type="InterPro" id="IPR011990">
    <property type="entry name" value="TPR-like_helical_dom_sf"/>
</dbReference>
<evidence type="ECO:0000256" key="1">
    <source>
        <dbReference type="ARBA" id="ARBA00004240"/>
    </source>
</evidence>
<evidence type="ECO:0000256" key="4">
    <source>
        <dbReference type="ARBA" id="ARBA00018350"/>
    </source>
</evidence>
<evidence type="ECO:0000256" key="5">
    <source>
        <dbReference type="ARBA" id="ARBA00022490"/>
    </source>
</evidence>
<sequence length="314" mass="33830">MPPKATISSVPSKATKPGRKSAQKSTPKQSIPVPERLKRLFKSLCAQIDGGHFSNAIKTCDKILRLQAGDTDALQTKLFLLLQTEQYPAALDFIAQQGKHPQYAFEQAYSLYRLQRETEAREILDGIQGHAGDGYRGVMHLEAQLNYRQGSYQEALDIYTQLLDTAETHSEEHSDIVTNLQAAQSHLDFINADYLRALDSLPSSIAGALETAPPPSQVASSAATALVSAAAPQTAATDVQGQKKVRKSRVPPGVVPGVTPPPDPERWLKKSERSTFGQGKRRRTGGGATQGSVSTDVASSSATKGAGAKNKKKR</sequence>
<comment type="caution">
    <text evidence="11">The sequence shown here is derived from an EMBL/GenBank/DDBJ whole genome shotgun (WGS) entry which is preliminary data.</text>
</comment>
<dbReference type="EMBL" id="JASNQZ010000006">
    <property type="protein sequence ID" value="KAL0955521.1"/>
    <property type="molecule type" value="Genomic_DNA"/>
</dbReference>
<comment type="subcellular location">
    <subcellularLocation>
        <location evidence="2">Cytoplasm</location>
    </subcellularLocation>
    <subcellularLocation>
        <location evidence="1">Endoplasmic reticulum</location>
    </subcellularLocation>
</comment>
<evidence type="ECO:0000256" key="3">
    <source>
        <dbReference type="ARBA" id="ARBA00007676"/>
    </source>
</evidence>
<dbReference type="Gene3D" id="1.25.40.10">
    <property type="entry name" value="Tetratricopeptide repeat domain"/>
    <property type="match status" value="1"/>
</dbReference>
<dbReference type="PANTHER" id="PTHR14094:SF9">
    <property type="entry name" value="SIGNAL RECOGNITION PARTICLE SUBUNIT SRP72"/>
    <property type="match status" value="1"/>
</dbReference>
<evidence type="ECO:0000256" key="2">
    <source>
        <dbReference type="ARBA" id="ARBA00004496"/>
    </source>
</evidence>
<feature type="domain" description="Signal recognition particle SRP72 subunit RNA-binding" evidence="10">
    <location>
        <begin position="232"/>
        <end position="276"/>
    </location>
</feature>
<feature type="compositionally biased region" description="Basic and acidic residues" evidence="9">
    <location>
        <begin position="263"/>
        <end position="273"/>
    </location>
</feature>
<feature type="region of interest" description="Disordered" evidence="9">
    <location>
        <begin position="233"/>
        <end position="314"/>
    </location>
</feature>
<keyword evidence="7" id="KW-0733">Signal recognition particle</keyword>